<sequence length="26" mass="3009">SDYPGDTYLDIEVLLEDTEMLHQKAI</sequence>
<evidence type="ECO:0000313" key="1">
    <source>
        <dbReference type="EMBL" id="SVC19245.1"/>
    </source>
</evidence>
<feature type="non-terminal residue" evidence="1">
    <location>
        <position position="1"/>
    </location>
</feature>
<name>A0A382K6A2_9ZZZZ</name>
<accession>A0A382K6A2</accession>
<dbReference type="EMBL" id="UINC01078297">
    <property type="protein sequence ID" value="SVC19245.1"/>
    <property type="molecule type" value="Genomic_DNA"/>
</dbReference>
<feature type="non-terminal residue" evidence="1">
    <location>
        <position position="26"/>
    </location>
</feature>
<organism evidence="1">
    <name type="scientific">marine metagenome</name>
    <dbReference type="NCBI Taxonomy" id="408172"/>
    <lineage>
        <taxon>unclassified sequences</taxon>
        <taxon>metagenomes</taxon>
        <taxon>ecological metagenomes</taxon>
    </lineage>
</organism>
<proteinExistence type="predicted"/>
<protein>
    <submittedName>
        <fullName evidence="1">Uncharacterized protein</fullName>
    </submittedName>
</protein>
<reference evidence="1" key="1">
    <citation type="submission" date="2018-05" db="EMBL/GenBank/DDBJ databases">
        <authorList>
            <person name="Lanie J.A."/>
            <person name="Ng W.-L."/>
            <person name="Kazmierczak K.M."/>
            <person name="Andrzejewski T.M."/>
            <person name="Davidsen T.M."/>
            <person name="Wayne K.J."/>
            <person name="Tettelin H."/>
            <person name="Glass J.I."/>
            <person name="Rusch D."/>
            <person name="Podicherti R."/>
            <person name="Tsui H.-C.T."/>
            <person name="Winkler M.E."/>
        </authorList>
    </citation>
    <scope>NUCLEOTIDE SEQUENCE</scope>
</reference>
<gene>
    <name evidence="1" type="ORF">METZ01_LOCUS272099</name>
</gene>
<dbReference type="AlphaFoldDB" id="A0A382K6A2"/>